<dbReference type="RefSeq" id="WP_013891088.1">
    <property type="nucleotide sequence ID" value="NC_015674.1"/>
</dbReference>
<evidence type="ECO:0008006" key="3">
    <source>
        <dbReference type="Google" id="ProtNLM"/>
    </source>
</evidence>
<dbReference type="EMBL" id="FR871757">
    <property type="protein sequence ID" value="CCB80710.1"/>
    <property type="molecule type" value="Genomic_DNA"/>
</dbReference>
<keyword evidence="2" id="KW-1185">Reference proteome</keyword>
<dbReference type="HOGENOM" id="CLU_1159812_0_0_7"/>
<dbReference type="PROSITE" id="PS51257">
    <property type="entry name" value="PROKAR_LIPOPROTEIN"/>
    <property type="match status" value="1"/>
</dbReference>
<proteinExistence type="predicted"/>
<dbReference type="KEGG" id="hbi:HBZC1_17240"/>
<name>F8KPI6_HELBC</name>
<dbReference type="Proteomes" id="UP000008387">
    <property type="component" value="Chromosome"/>
</dbReference>
<evidence type="ECO:0000313" key="1">
    <source>
        <dbReference type="EMBL" id="CCB80710.1"/>
    </source>
</evidence>
<dbReference type="AlphaFoldDB" id="F8KPI6"/>
<gene>
    <name evidence="1" type="ordered locus">HBZC1_17240</name>
</gene>
<sequence length="239" mass="27720">MRWQTATHVLGSLALSSCFVSPLLGDTRSAEYYSTHHEERKRVLKQCDNLTLSAALQGKDLNKEQKSMCRNARKGRELADQYATKQKKSSLTTMLMQCYTRMADGLEKGQDILKTDKKCRLLVRRSAFLRYTFSYYPLPKLYDSDSDLDDIYPNIETNKYDDPKIRHAILLKCYRTFSSQLRKYGSYYPIKTDFRHECRDALSKELDHPPVKSYDPFMRNGILRRRIGKAILVGFSVGA</sequence>
<reference evidence="1 2" key="1">
    <citation type="journal article" date="2011" name="J. Bacteriol.">
        <title>Genome sequence of Helicobacter bizzozeronii strain CIII-1, an isolate from human gastric mucosa.</title>
        <authorList>
            <person name="Schott T."/>
            <person name="Rossi M."/>
            <person name="Hanninen M.L."/>
        </authorList>
    </citation>
    <scope>NUCLEOTIDE SEQUENCE [LARGE SCALE GENOMIC DNA]</scope>
    <source>
        <strain evidence="1 2">CIII-1</strain>
    </source>
</reference>
<evidence type="ECO:0000313" key="2">
    <source>
        <dbReference type="Proteomes" id="UP000008387"/>
    </source>
</evidence>
<accession>F8KPI6</accession>
<dbReference type="STRING" id="1002804.HBZC1_17240"/>
<organism evidence="1 2">
    <name type="scientific">Helicobacter bizzozeronii (strain CIII-1)</name>
    <dbReference type="NCBI Taxonomy" id="1002804"/>
    <lineage>
        <taxon>Bacteria</taxon>
        <taxon>Pseudomonadati</taxon>
        <taxon>Campylobacterota</taxon>
        <taxon>Epsilonproteobacteria</taxon>
        <taxon>Campylobacterales</taxon>
        <taxon>Helicobacteraceae</taxon>
        <taxon>Helicobacter</taxon>
    </lineage>
</organism>
<protein>
    <recommendedName>
        <fullName evidence="3">Lipoprotein</fullName>
    </recommendedName>
</protein>